<dbReference type="Proteomes" id="UP000199708">
    <property type="component" value="Unassembled WGS sequence"/>
</dbReference>
<dbReference type="OrthoDB" id="92592at2"/>
<reference evidence="1 2" key="1">
    <citation type="submission" date="2016-10" db="EMBL/GenBank/DDBJ databases">
        <authorList>
            <person name="de Groot N.N."/>
        </authorList>
    </citation>
    <scope>NUCLEOTIDE SEQUENCE [LARGE SCALE GENOMIC DNA]</scope>
    <source>
        <strain evidence="1 2">ATCC BAA-466</strain>
    </source>
</reference>
<keyword evidence="2" id="KW-1185">Reference proteome</keyword>
<evidence type="ECO:0000313" key="1">
    <source>
        <dbReference type="EMBL" id="SDG51371.1"/>
    </source>
</evidence>
<evidence type="ECO:0000313" key="2">
    <source>
        <dbReference type="Proteomes" id="UP000199708"/>
    </source>
</evidence>
<sequence>MILTNNLTVNESGNKILVEGDQLDVLKKARDFIHKGHYLITSPLAASGRMHFSPVRSILISDKPEGDNTQSLLAIENSIELLQNSLAMHTVDYKNKEDYEFIDYELLKVALHEVNELENRFNK</sequence>
<protein>
    <submittedName>
        <fullName evidence="1">Uncharacterized protein</fullName>
    </submittedName>
</protein>
<organism evidence="1 2">
    <name type="scientific">Facklamia miroungae</name>
    <dbReference type="NCBI Taxonomy" id="120956"/>
    <lineage>
        <taxon>Bacteria</taxon>
        <taxon>Bacillati</taxon>
        <taxon>Bacillota</taxon>
        <taxon>Bacilli</taxon>
        <taxon>Lactobacillales</taxon>
        <taxon>Aerococcaceae</taxon>
        <taxon>Facklamia</taxon>
    </lineage>
</organism>
<gene>
    <name evidence="1" type="ORF">SAMN05421791_11219</name>
</gene>
<name>A0A1G7UVR4_9LACT</name>
<dbReference type="InterPro" id="IPR047735">
    <property type="entry name" value="GrdX-like"/>
</dbReference>
<accession>A0A1G7UVR4</accession>
<dbReference type="EMBL" id="FNCK01000012">
    <property type="protein sequence ID" value="SDG51371.1"/>
    <property type="molecule type" value="Genomic_DNA"/>
</dbReference>
<dbReference type="NCBIfam" id="NF038093">
    <property type="entry name" value="GrdX"/>
    <property type="match status" value="1"/>
</dbReference>
<dbReference type="RefSeq" id="WP_090290408.1">
    <property type="nucleotide sequence ID" value="NZ_FNCK01000012.1"/>
</dbReference>
<proteinExistence type="predicted"/>
<dbReference type="STRING" id="120956.SAMN05421791_11219"/>
<dbReference type="AlphaFoldDB" id="A0A1G7UVR4"/>